<evidence type="ECO:0000313" key="2">
    <source>
        <dbReference type="EMBL" id="SMR04700.1"/>
    </source>
</evidence>
<dbReference type="AlphaFoldDB" id="A0A1Y6H2U8"/>
<dbReference type="NCBIfam" id="TIGR02564">
    <property type="entry name" value="cas_Csy1"/>
    <property type="match status" value="1"/>
</dbReference>
<evidence type="ECO:0000313" key="4">
    <source>
        <dbReference type="Proteomes" id="UP000195953"/>
    </source>
</evidence>
<dbReference type="EMBL" id="LT853885">
    <property type="protein sequence ID" value="SMR04700.1"/>
    <property type="molecule type" value="Genomic_DNA"/>
</dbReference>
<keyword evidence="3" id="KW-1185">Reference proteome</keyword>
<dbReference type="InterPro" id="IPR013397">
    <property type="entry name" value="CRISPR-assoc_prot_Csy1"/>
</dbReference>
<dbReference type="RefSeq" id="WP_002802608.1">
    <property type="nucleotide sequence ID" value="NZ_CP016830.1"/>
</dbReference>
<dbReference type="STRING" id="48664.BER92_16660"/>
<evidence type="ECO:0000313" key="1">
    <source>
        <dbReference type="EMBL" id="SMQ97834.1"/>
    </source>
</evidence>
<dbReference type="KEGG" id="xfr:BER92_16660"/>
<dbReference type="OrthoDB" id="9815616at2"/>
<reference evidence="1 3" key="1">
    <citation type="submission" date="2017-05" db="EMBL/GenBank/DDBJ databases">
        <authorList>
            <person name="Blom J."/>
        </authorList>
    </citation>
    <scope>NUCLEOTIDE SEQUENCE [LARGE SCALE GENOMIC DNA]</scope>
    <source>
        <strain evidence="1">PD885</strain>
    </source>
</reference>
<proteinExistence type="predicted"/>
<evidence type="ECO:0000313" key="3">
    <source>
        <dbReference type="Proteomes" id="UP000195877"/>
    </source>
</evidence>
<dbReference type="Pfam" id="PF09611">
    <property type="entry name" value="Cas_Csy1"/>
    <property type="match status" value="1"/>
</dbReference>
<dbReference type="eggNOG" id="ENOG502Z8VU">
    <property type="taxonomic scope" value="Bacteria"/>
</dbReference>
<gene>
    <name evidence="2" type="primary">csy_1</name>
    <name evidence="1" type="synonym">csy1</name>
    <name evidence="2" type="ORF">PD5205_03424</name>
    <name evidence="1" type="ORF">PD885_00566</name>
</gene>
<accession>A0A1Y6H2U8</accession>
<dbReference type="Proteomes" id="UP000195953">
    <property type="component" value="Chromosome 1"/>
</dbReference>
<organism evidence="2 4">
    <name type="scientific">Xanthomonas fragariae</name>
    <dbReference type="NCBI Taxonomy" id="48664"/>
    <lineage>
        <taxon>Bacteria</taxon>
        <taxon>Pseudomonadati</taxon>
        <taxon>Pseudomonadota</taxon>
        <taxon>Gammaproteobacteria</taxon>
        <taxon>Lysobacterales</taxon>
        <taxon>Lysobacteraceae</taxon>
        <taxon>Xanthomonas</taxon>
    </lineage>
</organism>
<protein>
    <submittedName>
        <fullName evidence="1">CRISPR-associated protein Csy1</fullName>
    </submittedName>
    <submittedName>
        <fullName evidence="2">Crispr-associated protein, Csy1 family</fullName>
    </submittedName>
</protein>
<dbReference type="Proteomes" id="UP000195877">
    <property type="component" value="Chromosome 1"/>
</dbReference>
<name>A0A1Y6H2U8_9XANT</name>
<dbReference type="EMBL" id="LT853882">
    <property type="protein sequence ID" value="SMQ97834.1"/>
    <property type="molecule type" value="Genomic_DNA"/>
</dbReference>
<reference evidence="2 4" key="2">
    <citation type="submission" date="2017-05" db="EMBL/GenBank/DDBJ databases">
        <authorList>
            <person name="Song R."/>
            <person name="Chenine A.L."/>
            <person name="Ruprecht R.M."/>
        </authorList>
    </citation>
    <scope>NUCLEOTIDE SEQUENCE [LARGE SCALE GENOMIC DNA]</scope>
    <source>
        <strain evidence="2">PD5205</strain>
    </source>
</reference>
<sequence length="451" mass="50179">MTEPTERAKRFRSAIVDFIEARRLAKLKDGKGDAGAASKYDYATWLADAARRVGQIQAVTHVLKATHPDARGSSLHVPPDSLPQHAEIGSHLLGAHYAQDVVGNAAALDVFKFLKIEVEGQGLLAWMQAGDSDLRAALHPDTDVATGWMQAFAALARSEPQLSSHGMAKQVYWLVGDQPTDDTQYHLLQPLFSSTLAHVVHADIQDARFGETNKLARQAQRTKQPHDGSYRDYRNLVARKLGGSNQQNVSQLNSERGGVNYLLASLPPSWTLDHPRSLLKTDSVIDRFGYGKDVRAIVKTLADFLLDDPPPNDKTRRIRQRIEQELSAQLAVFAAETQARFAPGWTRDANCTLPLYEQLWLDPERTVLPVRRDPQHPQWTQDDDAFNAAYAFGDWPDQVAGRFANWVNAQLHKAGLTSVGDNEYRHWARQAIIEATWPVPLQRRASAGGQA</sequence>
<dbReference type="GeneID" id="61893014"/>